<evidence type="ECO:0000313" key="3">
    <source>
        <dbReference type="EMBL" id="RYB03268.1"/>
    </source>
</evidence>
<comment type="caution">
    <text evidence="3">The sequence shown here is derived from an EMBL/GenBank/DDBJ whole genome shotgun (WGS) entry which is preliminary data.</text>
</comment>
<name>A0A4Q2RDF5_9HYPH</name>
<dbReference type="Pfam" id="PF10938">
    <property type="entry name" value="YfdX"/>
    <property type="match status" value="1"/>
</dbReference>
<dbReference type="AlphaFoldDB" id="A0A4Q2RDF5"/>
<keyword evidence="4" id="KW-1185">Reference proteome</keyword>
<feature type="region of interest" description="Disordered" evidence="1">
    <location>
        <begin position="224"/>
        <end position="248"/>
    </location>
</feature>
<accession>A0A4Q2RDF5</accession>
<protein>
    <recommendedName>
        <fullName evidence="5">YfdX family protein</fullName>
    </recommendedName>
</protein>
<sequence>MSDSRHSSSAFYGILMLGCSLAGTSAWAATAASDGAKTQPQSAMTDKRLMVSTDGFRAERDLAAARIAIFQGNTEAAKTLVKEAQGDLKTVAQQAPKDFPNGAPTADGKGTGNTDLIPIDGQMVVADDMVLSADKAAKVKEANEHLKNGDTDKAVDTLKQGAIDVSFTRVLMPIKATDVHVDAAVNLLDQSKYYEANLALKAAQDLLQTDTVVFGDTPAQAAKMTGMPASGTPPTAGANAASAAPAKK</sequence>
<evidence type="ECO:0000256" key="1">
    <source>
        <dbReference type="SAM" id="MobiDB-lite"/>
    </source>
</evidence>
<organism evidence="3 4">
    <name type="scientific">Lichenibacterium ramalinae</name>
    <dbReference type="NCBI Taxonomy" id="2316527"/>
    <lineage>
        <taxon>Bacteria</taxon>
        <taxon>Pseudomonadati</taxon>
        <taxon>Pseudomonadota</taxon>
        <taxon>Alphaproteobacteria</taxon>
        <taxon>Hyphomicrobiales</taxon>
        <taxon>Lichenihabitantaceae</taxon>
        <taxon>Lichenibacterium</taxon>
    </lineage>
</organism>
<feature type="region of interest" description="Disordered" evidence="1">
    <location>
        <begin position="92"/>
        <end position="112"/>
    </location>
</feature>
<reference evidence="3 4" key="1">
    <citation type="submission" date="2018-09" db="EMBL/GenBank/DDBJ databases">
        <authorList>
            <person name="Grouzdev D.S."/>
            <person name="Krutkina M.S."/>
        </authorList>
    </citation>
    <scope>NUCLEOTIDE SEQUENCE [LARGE SCALE GENOMIC DNA]</scope>
    <source>
        <strain evidence="3 4">RmlP001</strain>
    </source>
</reference>
<keyword evidence="2" id="KW-0732">Signal</keyword>
<dbReference type="EMBL" id="QYBC01000015">
    <property type="protein sequence ID" value="RYB03268.1"/>
    <property type="molecule type" value="Genomic_DNA"/>
</dbReference>
<evidence type="ECO:0000313" key="4">
    <source>
        <dbReference type="Proteomes" id="UP000289411"/>
    </source>
</evidence>
<proteinExistence type="predicted"/>
<dbReference type="PROSITE" id="PS51257">
    <property type="entry name" value="PROKAR_LIPOPROTEIN"/>
    <property type="match status" value="1"/>
</dbReference>
<dbReference type="Proteomes" id="UP000289411">
    <property type="component" value="Unassembled WGS sequence"/>
</dbReference>
<dbReference type="OrthoDB" id="6506866at2"/>
<feature type="signal peptide" evidence="2">
    <location>
        <begin position="1"/>
        <end position="28"/>
    </location>
</feature>
<feature type="chain" id="PRO_5020790683" description="YfdX family protein" evidence="2">
    <location>
        <begin position="29"/>
        <end position="248"/>
    </location>
</feature>
<reference evidence="3 4" key="2">
    <citation type="submission" date="2019-02" db="EMBL/GenBank/DDBJ databases">
        <title>'Lichenibacterium ramalinii' gen. nov. sp. nov., 'Lichenibacterium minor' gen. nov. sp. nov.</title>
        <authorList>
            <person name="Pankratov T."/>
        </authorList>
    </citation>
    <scope>NUCLEOTIDE SEQUENCE [LARGE SCALE GENOMIC DNA]</scope>
    <source>
        <strain evidence="3 4">RmlP001</strain>
    </source>
</reference>
<evidence type="ECO:0008006" key="5">
    <source>
        <dbReference type="Google" id="ProtNLM"/>
    </source>
</evidence>
<dbReference type="InterPro" id="IPR021236">
    <property type="entry name" value="Uncharacterised_YfdX"/>
</dbReference>
<feature type="compositionally biased region" description="Low complexity" evidence="1">
    <location>
        <begin position="228"/>
        <end position="248"/>
    </location>
</feature>
<evidence type="ECO:0000256" key="2">
    <source>
        <dbReference type="SAM" id="SignalP"/>
    </source>
</evidence>
<dbReference type="Gene3D" id="6.10.250.2140">
    <property type="match status" value="1"/>
</dbReference>
<gene>
    <name evidence="3" type="ORF">D3272_17750</name>
</gene>
<dbReference type="Gene3D" id="1.20.120.1940">
    <property type="entry name" value="YfdX protein domain"/>
    <property type="match status" value="1"/>
</dbReference>